<keyword evidence="8" id="KW-0808">Transferase</keyword>
<dbReference type="GO" id="GO:0016831">
    <property type="term" value="F:carboxy-lyase activity"/>
    <property type="evidence" value="ECO:0007669"/>
    <property type="project" value="UniProtKB-KW"/>
</dbReference>
<dbReference type="PANTHER" id="PTHR11999:SF70">
    <property type="entry name" value="MIP05841P"/>
    <property type="match status" value="1"/>
</dbReference>
<dbReference type="Proteomes" id="UP000245771">
    <property type="component" value="Unassembled WGS sequence"/>
</dbReference>
<sequence>MDVETFRKAGYAAIDAICDYYKSMDSLPVMAQVEPGFLRKSIPEEAPEKGEEWNVIAKDYQEKILPGITHWQHPNFHAYFPSNTTFEGMLADLHASSVSNPGFNWSVSPSVTELELITLDWTAKMFGLSQDFYTTSERGGSIILNSASEVAITVAVAAREKILATMENKNEVSIKQTQIEDVAYWRGNATSKLVMYGTTQTHSIGVKAAMVLGLQFRAIEVEGKDRFGLRGDALRKALKEDQEKGLVPFMLIATIGTTSSGAVDRLDEIEEVTKDYPDLWIHVDAAYAGVCLALPEMRSTCYLDVINRKVDSFSTNLHKWGLVTFDCSPLYVRQRADLSNALTVTPQYLRTKQGDANSALDLRNMQLSLGRRFRSLKVWFTLRSYGQEGFRRHLRNGIELSQTFNELIATQRAPLKIVTPPQWSLTVFRLEPAGMKDEKELDTLNRRFWDELQTRSDAILLTQTILPEIGFCIRFVVGTPSSKESHIEKAYDIICQIALKVLQDAQ</sequence>
<dbReference type="InParanoid" id="A0A316VGT1"/>
<evidence type="ECO:0000313" key="8">
    <source>
        <dbReference type="EMBL" id="PWN36857.1"/>
    </source>
</evidence>
<dbReference type="GO" id="GO:0016740">
    <property type="term" value="F:transferase activity"/>
    <property type="evidence" value="ECO:0007669"/>
    <property type="project" value="UniProtKB-KW"/>
</dbReference>
<dbReference type="Gene3D" id="3.40.640.10">
    <property type="entry name" value="Type I PLP-dependent aspartate aminotransferase-like (Major domain)"/>
    <property type="match status" value="1"/>
</dbReference>
<proteinExistence type="inferred from homology"/>
<dbReference type="EMBL" id="KZ819602">
    <property type="protein sequence ID" value="PWN36857.1"/>
    <property type="molecule type" value="Genomic_DNA"/>
</dbReference>
<evidence type="ECO:0000256" key="1">
    <source>
        <dbReference type="ARBA" id="ARBA00001933"/>
    </source>
</evidence>
<evidence type="ECO:0000256" key="7">
    <source>
        <dbReference type="RuleBase" id="RU000382"/>
    </source>
</evidence>
<dbReference type="GeneID" id="37019871"/>
<dbReference type="InterPro" id="IPR015424">
    <property type="entry name" value="PyrdxlP-dep_Trfase"/>
</dbReference>
<gene>
    <name evidence="8" type="ORF">FA14DRAFT_159176</name>
</gene>
<keyword evidence="3" id="KW-0210">Decarboxylase</keyword>
<dbReference type="Gene3D" id="3.90.1150.10">
    <property type="entry name" value="Aspartate Aminotransferase, domain 1"/>
    <property type="match status" value="1"/>
</dbReference>
<dbReference type="GO" id="GO:0019752">
    <property type="term" value="P:carboxylic acid metabolic process"/>
    <property type="evidence" value="ECO:0007669"/>
    <property type="project" value="InterPro"/>
</dbReference>
<dbReference type="InterPro" id="IPR002129">
    <property type="entry name" value="PyrdxlP-dep_de-COase"/>
</dbReference>
<evidence type="ECO:0000256" key="4">
    <source>
        <dbReference type="ARBA" id="ARBA00022898"/>
    </source>
</evidence>
<dbReference type="PANTHER" id="PTHR11999">
    <property type="entry name" value="GROUP II PYRIDOXAL-5-PHOSPHATE DECARBOXYLASE"/>
    <property type="match status" value="1"/>
</dbReference>
<dbReference type="InterPro" id="IPR021115">
    <property type="entry name" value="Pyridoxal-P_BS"/>
</dbReference>
<organism evidence="8 9">
    <name type="scientific">Meira miltonrushii</name>
    <dbReference type="NCBI Taxonomy" id="1280837"/>
    <lineage>
        <taxon>Eukaryota</taxon>
        <taxon>Fungi</taxon>
        <taxon>Dikarya</taxon>
        <taxon>Basidiomycota</taxon>
        <taxon>Ustilaginomycotina</taxon>
        <taxon>Exobasidiomycetes</taxon>
        <taxon>Exobasidiales</taxon>
        <taxon>Brachybasidiaceae</taxon>
        <taxon>Meira</taxon>
    </lineage>
</organism>
<comment type="similarity">
    <text evidence="2 7">Belongs to the group II decarboxylase family.</text>
</comment>
<evidence type="ECO:0000256" key="3">
    <source>
        <dbReference type="ARBA" id="ARBA00022793"/>
    </source>
</evidence>
<dbReference type="SUPFAM" id="SSF53383">
    <property type="entry name" value="PLP-dependent transferases"/>
    <property type="match status" value="1"/>
</dbReference>
<dbReference type="Pfam" id="PF00282">
    <property type="entry name" value="Pyridoxal_deC"/>
    <property type="match status" value="1"/>
</dbReference>
<evidence type="ECO:0000256" key="5">
    <source>
        <dbReference type="ARBA" id="ARBA00023239"/>
    </source>
</evidence>
<feature type="modified residue" description="N6-(pyridoxal phosphate)lysine" evidence="6">
    <location>
        <position position="319"/>
    </location>
</feature>
<name>A0A316VGT1_9BASI</name>
<dbReference type="InterPro" id="IPR010977">
    <property type="entry name" value="Aromatic_deC"/>
</dbReference>
<dbReference type="InterPro" id="IPR015421">
    <property type="entry name" value="PyrdxlP-dep_Trfase_major"/>
</dbReference>
<dbReference type="OrthoDB" id="639767at2759"/>
<dbReference type="GO" id="GO:0005737">
    <property type="term" value="C:cytoplasm"/>
    <property type="evidence" value="ECO:0007669"/>
    <property type="project" value="TreeGrafter"/>
</dbReference>
<protein>
    <submittedName>
        <fullName evidence="8">PLP-dependent transferase</fullName>
    </submittedName>
</protein>
<evidence type="ECO:0000256" key="6">
    <source>
        <dbReference type="PIRSR" id="PIRSR602129-50"/>
    </source>
</evidence>
<evidence type="ECO:0000256" key="2">
    <source>
        <dbReference type="ARBA" id="ARBA00009533"/>
    </source>
</evidence>
<reference evidence="8 9" key="1">
    <citation type="journal article" date="2018" name="Mol. Biol. Evol.">
        <title>Broad Genomic Sampling Reveals a Smut Pathogenic Ancestry of the Fungal Clade Ustilaginomycotina.</title>
        <authorList>
            <person name="Kijpornyongpan T."/>
            <person name="Mondo S.J."/>
            <person name="Barry K."/>
            <person name="Sandor L."/>
            <person name="Lee J."/>
            <person name="Lipzen A."/>
            <person name="Pangilinan J."/>
            <person name="LaButti K."/>
            <person name="Hainaut M."/>
            <person name="Henrissat B."/>
            <person name="Grigoriev I.V."/>
            <person name="Spatafora J.W."/>
            <person name="Aime M.C."/>
        </authorList>
    </citation>
    <scope>NUCLEOTIDE SEQUENCE [LARGE SCALE GENOMIC DNA]</scope>
    <source>
        <strain evidence="8 9">MCA 3882</strain>
    </source>
</reference>
<keyword evidence="4 6" id="KW-0663">Pyridoxal phosphate</keyword>
<dbReference type="InterPro" id="IPR015422">
    <property type="entry name" value="PyrdxlP-dep_Trfase_small"/>
</dbReference>
<accession>A0A316VGT1</accession>
<dbReference type="RefSeq" id="XP_025357159.1">
    <property type="nucleotide sequence ID" value="XM_025498090.1"/>
</dbReference>
<dbReference type="Gene3D" id="1.20.1340.10">
    <property type="entry name" value="dopa decarboxylase, N-terminal domain"/>
    <property type="match status" value="1"/>
</dbReference>
<comment type="cofactor">
    <cofactor evidence="1 6 7">
        <name>pyridoxal 5'-phosphate</name>
        <dbReference type="ChEBI" id="CHEBI:597326"/>
    </cofactor>
</comment>
<dbReference type="STRING" id="1280837.A0A316VGT1"/>
<keyword evidence="5 7" id="KW-0456">Lyase</keyword>
<evidence type="ECO:0000313" key="9">
    <source>
        <dbReference type="Proteomes" id="UP000245771"/>
    </source>
</evidence>
<dbReference type="PROSITE" id="PS00392">
    <property type="entry name" value="DDC_GAD_HDC_YDC"/>
    <property type="match status" value="1"/>
</dbReference>
<dbReference type="GO" id="GO:0030170">
    <property type="term" value="F:pyridoxal phosphate binding"/>
    <property type="evidence" value="ECO:0007669"/>
    <property type="project" value="InterPro"/>
</dbReference>
<dbReference type="AlphaFoldDB" id="A0A316VGT1"/>
<keyword evidence="9" id="KW-1185">Reference proteome</keyword>
<dbReference type="PRINTS" id="PR00800">
    <property type="entry name" value="YHDCRBOXLASE"/>
</dbReference>
<dbReference type="GO" id="GO:0006520">
    <property type="term" value="P:amino acid metabolic process"/>
    <property type="evidence" value="ECO:0007669"/>
    <property type="project" value="InterPro"/>
</dbReference>